<keyword evidence="4 7" id="KW-1133">Transmembrane helix</keyword>
<dbReference type="PANTHER" id="PTHR30572">
    <property type="entry name" value="MEMBRANE COMPONENT OF TRANSPORTER-RELATED"/>
    <property type="match status" value="1"/>
</dbReference>
<sequence>MTVLKTSLRSFFAHKWRMVLSAMAVVLSVAFVCGTLVFTATMNTTFDKLFSDAASNVMIAPAEEDGESTFDAAPANGVPETVPGGVVDEVAALDGVEQATGALYATSATAIGADNDNLGPATGAPTLVANWSEIEQRTMELVEGDEPQGPDQVLVDSDTADSNDLAVGDTVRLLTVFGDYEMTIVGIAEFTVTNPGAALFHTDLPTAREMLLGGADGFSEIYVDSDGSMSDEALRDAVAQAVGADAYKFQTADEYIEENQDEIGQVLSILQYVLLGFAGIALLVGIFLIVNTFSMLVAQRTREIGLMRAIGSSRRQVNRSVLIEALLLGLVGSVVGFGVGVGLAVGLMALMSAFGMNLSTEDLTVAWSVPVIGIVLGVAVTLLAAYIPARRAGKISPMAALRDAGMPGDVRAGRVRAVLGAVLTVAGLGLLAATASVDEAADGAGFLSLGVLFSLLGLILVGPALVGLVVRGLSAVLLRGFGPVGRLAERNALRNPRRTGATASALMIGLALVAGLSVVGSSMVASATEEIDESLGSDYIIQTSNFTQLPPQIVEAAEGVDGLASVTPALSVAAEVTAPDGTTEERNLAASPASFVNEMRLDAAEGDVAAAFEQGGMTIASDWAEENGVGIGDRLTVAFEDGESGELEVRAIINTGSAIVGTWFVGTDTVEAHVPAEAMPLPWTLFASAEEGTEEEARAALEAAMEPYPQVDVRDQAEFKELVQSQVGQLLNMVYGLLALAIIVAILGVVNTLALAVVERTREIGLMRAIGLSRRQLRRMIRLESVVIALFGALLGLGIGMAWGAAGQQLLALEGMPVLDIPWGTIIGVFIGSAVVGLLAALVPAFRAGRMNILNAIATD</sequence>
<keyword evidence="3 7" id="KW-0812">Transmembrane</keyword>
<feature type="transmembrane region" description="Helical" evidence="7">
    <location>
        <begin position="449"/>
        <end position="478"/>
    </location>
</feature>
<feature type="transmembrane region" description="Helical" evidence="7">
    <location>
        <begin position="366"/>
        <end position="387"/>
    </location>
</feature>
<protein>
    <recommendedName>
        <fullName evidence="12">ABC transport system permease protein</fullName>
    </recommendedName>
</protein>
<feature type="domain" description="ABC3 transporter permease C-terminal" evidence="8">
    <location>
        <begin position="737"/>
        <end position="853"/>
    </location>
</feature>
<feature type="transmembrane region" description="Helical" evidence="7">
    <location>
        <begin position="783"/>
        <end position="803"/>
    </location>
</feature>
<proteinExistence type="inferred from homology"/>
<dbReference type="InterPro" id="IPR003838">
    <property type="entry name" value="ABC3_permease_C"/>
</dbReference>
<comment type="similarity">
    <text evidence="6">Belongs to the ABC-4 integral membrane protein family.</text>
</comment>
<evidence type="ECO:0000256" key="4">
    <source>
        <dbReference type="ARBA" id="ARBA00022989"/>
    </source>
</evidence>
<feature type="transmembrane region" description="Helical" evidence="7">
    <location>
        <begin position="321"/>
        <end position="354"/>
    </location>
</feature>
<evidence type="ECO:0000313" key="11">
    <source>
        <dbReference type="Proteomes" id="UP000194218"/>
    </source>
</evidence>
<evidence type="ECO:0000256" key="1">
    <source>
        <dbReference type="ARBA" id="ARBA00004651"/>
    </source>
</evidence>
<reference evidence="10 11" key="1">
    <citation type="submission" date="2017-05" db="EMBL/GenBank/DDBJ databases">
        <title>Complete genome sequence of Streptomyces sp. SCSIO 03032 revealed the diverse biosynthetic pathways for its bioactive secondary metabolites.</title>
        <authorList>
            <person name="Ma L."/>
            <person name="Zhu Y."/>
            <person name="Zhang W."/>
            <person name="Zhang G."/>
            <person name="Tian X."/>
            <person name="Zhang S."/>
            <person name="Zhang C."/>
        </authorList>
    </citation>
    <scope>NUCLEOTIDE SEQUENCE [LARGE SCALE GENOMIC DNA]</scope>
    <source>
        <strain evidence="10 11">SCSIO 03032</strain>
    </source>
</reference>
<evidence type="ECO:0000256" key="2">
    <source>
        <dbReference type="ARBA" id="ARBA00022475"/>
    </source>
</evidence>
<evidence type="ECO:0008006" key="12">
    <source>
        <dbReference type="Google" id="ProtNLM"/>
    </source>
</evidence>
<feature type="transmembrane region" description="Helical" evidence="7">
    <location>
        <begin position="417"/>
        <end position="437"/>
    </location>
</feature>
<feature type="domain" description="MacB-like periplasmic core" evidence="9">
    <location>
        <begin position="499"/>
        <end position="703"/>
    </location>
</feature>
<dbReference type="InterPro" id="IPR050250">
    <property type="entry name" value="Macrolide_Exporter_MacB"/>
</dbReference>
<name>A0A1W7CZQ2_9ACTN</name>
<evidence type="ECO:0000256" key="6">
    <source>
        <dbReference type="ARBA" id="ARBA00038076"/>
    </source>
</evidence>
<accession>A0A1W7CZQ2</accession>
<keyword evidence="11" id="KW-1185">Reference proteome</keyword>
<evidence type="ECO:0000259" key="9">
    <source>
        <dbReference type="Pfam" id="PF12704"/>
    </source>
</evidence>
<dbReference type="PANTHER" id="PTHR30572:SF4">
    <property type="entry name" value="ABC TRANSPORTER PERMEASE YTRF"/>
    <property type="match status" value="1"/>
</dbReference>
<organism evidence="10 11">
    <name type="scientific">Streptomyces marincola</name>
    <dbReference type="NCBI Taxonomy" id="2878388"/>
    <lineage>
        <taxon>Bacteria</taxon>
        <taxon>Bacillati</taxon>
        <taxon>Actinomycetota</taxon>
        <taxon>Actinomycetes</taxon>
        <taxon>Kitasatosporales</taxon>
        <taxon>Streptomycetaceae</taxon>
        <taxon>Streptomyces</taxon>
    </lineage>
</organism>
<dbReference type="RefSeq" id="WP_086160136.1">
    <property type="nucleotide sequence ID" value="NZ_CP021121.1"/>
</dbReference>
<dbReference type="AlphaFoldDB" id="A0A1W7CZQ2"/>
<evidence type="ECO:0000256" key="3">
    <source>
        <dbReference type="ARBA" id="ARBA00022692"/>
    </source>
</evidence>
<feature type="transmembrane region" description="Helical" evidence="7">
    <location>
        <begin position="733"/>
        <end position="758"/>
    </location>
</feature>
<comment type="subcellular location">
    <subcellularLocation>
        <location evidence="1">Cell membrane</location>
        <topology evidence="1">Multi-pass membrane protein</topology>
    </subcellularLocation>
</comment>
<feature type="transmembrane region" description="Helical" evidence="7">
    <location>
        <begin position="499"/>
        <end position="519"/>
    </location>
</feature>
<feature type="domain" description="MacB-like periplasmic core" evidence="9">
    <location>
        <begin position="19"/>
        <end position="240"/>
    </location>
</feature>
<keyword evidence="5 7" id="KW-0472">Membrane</keyword>
<dbReference type="GO" id="GO:0005886">
    <property type="term" value="C:plasma membrane"/>
    <property type="evidence" value="ECO:0007669"/>
    <property type="project" value="UniProtKB-SubCell"/>
</dbReference>
<dbReference type="Pfam" id="PF12704">
    <property type="entry name" value="MacB_PCD"/>
    <property type="match status" value="2"/>
</dbReference>
<evidence type="ECO:0000256" key="5">
    <source>
        <dbReference type="ARBA" id="ARBA00023136"/>
    </source>
</evidence>
<keyword evidence="2" id="KW-1003">Cell membrane</keyword>
<dbReference type="Proteomes" id="UP000194218">
    <property type="component" value="Chromosome"/>
</dbReference>
<dbReference type="KEGG" id="smao:CAG99_16790"/>
<evidence type="ECO:0000256" key="7">
    <source>
        <dbReference type="SAM" id="Phobius"/>
    </source>
</evidence>
<evidence type="ECO:0000259" key="8">
    <source>
        <dbReference type="Pfam" id="PF02687"/>
    </source>
</evidence>
<feature type="domain" description="ABC3 transporter permease C-terminal" evidence="8">
    <location>
        <begin position="277"/>
        <end position="397"/>
    </location>
</feature>
<gene>
    <name evidence="10" type="ORF">CAG99_16790</name>
</gene>
<dbReference type="GO" id="GO:0022857">
    <property type="term" value="F:transmembrane transporter activity"/>
    <property type="evidence" value="ECO:0007669"/>
    <property type="project" value="TreeGrafter"/>
</dbReference>
<dbReference type="OrthoDB" id="9780560at2"/>
<evidence type="ECO:0000313" key="10">
    <source>
        <dbReference type="EMBL" id="ARQ70278.1"/>
    </source>
</evidence>
<feature type="transmembrane region" description="Helical" evidence="7">
    <location>
        <begin position="823"/>
        <end position="846"/>
    </location>
</feature>
<dbReference type="InterPro" id="IPR025857">
    <property type="entry name" value="MacB_PCD"/>
</dbReference>
<dbReference type="EMBL" id="CP021121">
    <property type="protein sequence ID" value="ARQ70278.1"/>
    <property type="molecule type" value="Genomic_DNA"/>
</dbReference>
<feature type="transmembrane region" description="Helical" evidence="7">
    <location>
        <begin position="269"/>
        <end position="298"/>
    </location>
</feature>
<dbReference type="Pfam" id="PF02687">
    <property type="entry name" value="FtsX"/>
    <property type="match status" value="2"/>
</dbReference>